<evidence type="ECO:0000313" key="8">
    <source>
        <dbReference type="EMBL" id="TQL51207.1"/>
    </source>
</evidence>
<gene>
    <name evidence="8" type="ORF">FB467_2345</name>
</gene>
<sequence>MASTGKHPSTTDQHPGPPPGGTGARLMFNAPLSEARAAALVDELARRRPRTVLDVGCGWAELLLRVLQAVPDARGVGVDVHAPDIARASRTAAGLGVEDRVDLRCGDAAQGPEPADLVLSIGAYQAFGGIAEALTALHDLVRPGGRLLFAAECWTRPPGPEELAVMWEGASAQDCTDLAGLVEQAIVAGFRPVGVSTATTGEWEEFESGFLAEREEWLAAHPGHPEAPSVRQSLDESWRSWLRGRWGVLGFGYLTLVPTQRS</sequence>
<keyword evidence="2 8" id="KW-0489">Methyltransferase</keyword>
<dbReference type="GO" id="GO:0006629">
    <property type="term" value="P:lipid metabolic process"/>
    <property type="evidence" value="ECO:0007669"/>
    <property type="project" value="UniProtKB-KW"/>
</dbReference>
<evidence type="ECO:0000256" key="6">
    <source>
        <dbReference type="SAM" id="MobiDB-lite"/>
    </source>
</evidence>
<dbReference type="RefSeq" id="WP_141785239.1">
    <property type="nucleotide sequence ID" value="NZ_BAAAIK010000010.1"/>
</dbReference>
<organism evidence="8 9">
    <name type="scientific">Ornithinicoccus hortensis</name>
    <dbReference type="NCBI Taxonomy" id="82346"/>
    <lineage>
        <taxon>Bacteria</taxon>
        <taxon>Bacillati</taxon>
        <taxon>Actinomycetota</taxon>
        <taxon>Actinomycetes</taxon>
        <taxon>Micrococcales</taxon>
        <taxon>Intrasporangiaceae</taxon>
        <taxon>Ornithinicoccus</taxon>
    </lineage>
</organism>
<dbReference type="InterPro" id="IPR013217">
    <property type="entry name" value="Methyltransf_12"/>
</dbReference>
<keyword evidence="5" id="KW-0443">Lipid metabolism</keyword>
<keyword evidence="9" id="KW-1185">Reference proteome</keyword>
<dbReference type="InterPro" id="IPR050723">
    <property type="entry name" value="CFA/CMAS"/>
</dbReference>
<dbReference type="Pfam" id="PF08242">
    <property type="entry name" value="Methyltransf_12"/>
    <property type="match status" value="1"/>
</dbReference>
<dbReference type="AlphaFoldDB" id="A0A542YT25"/>
<dbReference type="Proteomes" id="UP000319516">
    <property type="component" value="Unassembled WGS sequence"/>
</dbReference>
<accession>A0A542YT25</accession>
<dbReference type="OrthoDB" id="9800454at2"/>
<evidence type="ECO:0000256" key="2">
    <source>
        <dbReference type="ARBA" id="ARBA00022603"/>
    </source>
</evidence>
<dbReference type="PANTHER" id="PTHR43667:SF1">
    <property type="entry name" value="CYCLOPROPANE-FATTY-ACYL-PHOSPHOLIPID SYNTHASE"/>
    <property type="match status" value="1"/>
</dbReference>
<name>A0A542YT25_9MICO</name>
<evidence type="ECO:0000259" key="7">
    <source>
        <dbReference type="Pfam" id="PF08242"/>
    </source>
</evidence>
<comment type="similarity">
    <text evidence="1">Belongs to the CFA/CMAS family.</text>
</comment>
<reference evidence="8 9" key="1">
    <citation type="submission" date="2019-06" db="EMBL/GenBank/DDBJ databases">
        <title>Sequencing the genomes of 1000 actinobacteria strains.</title>
        <authorList>
            <person name="Klenk H.-P."/>
        </authorList>
    </citation>
    <scope>NUCLEOTIDE SEQUENCE [LARGE SCALE GENOMIC DNA]</scope>
    <source>
        <strain evidence="8 9">DSM 12335</strain>
    </source>
</reference>
<comment type="caution">
    <text evidence="8">The sequence shown here is derived from an EMBL/GenBank/DDBJ whole genome shotgun (WGS) entry which is preliminary data.</text>
</comment>
<dbReference type="PANTHER" id="PTHR43667">
    <property type="entry name" value="CYCLOPROPANE-FATTY-ACYL-PHOSPHOLIPID SYNTHASE"/>
    <property type="match status" value="1"/>
</dbReference>
<proteinExistence type="inferred from homology"/>
<evidence type="ECO:0000256" key="3">
    <source>
        <dbReference type="ARBA" id="ARBA00022679"/>
    </source>
</evidence>
<evidence type="ECO:0000313" key="9">
    <source>
        <dbReference type="Proteomes" id="UP000319516"/>
    </source>
</evidence>
<feature type="compositionally biased region" description="Polar residues" evidence="6">
    <location>
        <begin position="1"/>
        <end position="13"/>
    </location>
</feature>
<dbReference type="EMBL" id="VFOP01000001">
    <property type="protein sequence ID" value="TQL51207.1"/>
    <property type="molecule type" value="Genomic_DNA"/>
</dbReference>
<dbReference type="SUPFAM" id="SSF53335">
    <property type="entry name" value="S-adenosyl-L-methionine-dependent methyltransferases"/>
    <property type="match status" value="1"/>
</dbReference>
<evidence type="ECO:0000256" key="4">
    <source>
        <dbReference type="ARBA" id="ARBA00022691"/>
    </source>
</evidence>
<dbReference type="Gene3D" id="3.40.50.150">
    <property type="entry name" value="Vaccinia Virus protein VP39"/>
    <property type="match status" value="1"/>
</dbReference>
<dbReference type="GO" id="GO:0008168">
    <property type="term" value="F:methyltransferase activity"/>
    <property type="evidence" value="ECO:0007669"/>
    <property type="project" value="UniProtKB-KW"/>
</dbReference>
<feature type="domain" description="Methyltransferase type 12" evidence="7">
    <location>
        <begin position="53"/>
        <end position="147"/>
    </location>
</feature>
<dbReference type="InterPro" id="IPR029063">
    <property type="entry name" value="SAM-dependent_MTases_sf"/>
</dbReference>
<dbReference type="GO" id="GO:0032259">
    <property type="term" value="P:methylation"/>
    <property type="evidence" value="ECO:0007669"/>
    <property type="project" value="UniProtKB-KW"/>
</dbReference>
<dbReference type="CDD" id="cd02440">
    <property type="entry name" value="AdoMet_MTases"/>
    <property type="match status" value="1"/>
</dbReference>
<evidence type="ECO:0000256" key="1">
    <source>
        <dbReference type="ARBA" id="ARBA00010815"/>
    </source>
</evidence>
<feature type="region of interest" description="Disordered" evidence="6">
    <location>
        <begin position="1"/>
        <end position="25"/>
    </location>
</feature>
<keyword evidence="4" id="KW-0949">S-adenosyl-L-methionine</keyword>
<evidence type="ECO:0000256" key="5">
    <source>
        <dbReference type="ARBA" id="ARBA00023098"/>
    </source>
</evidence>
<protein>
    <submittedName>
        <fullName evidence="8">Methyltransferase family protein</fullName>
    </submittedName>
</protein>
<keyword evidence="3 8" id="KW-0808">Transferase</keyword>